<dbReference type="GO" id="GO:0009011">
    <property type="term" value="F:alpha-1,4-glucan glucosyltransferase (ADP-glucose donor) activity"/>
    <property type="evidence" value="ECO:0007669"/>
    <property type="project" value="UniProtKB-EC"/>
</dbReference>
<evidence type="ECO:0000256" key="7">
    <source>
        <dbReference type="HAMAP-Rule" id="MF_00484"/>
    </source>
</evidence>
<keyword evidence="5 7" id="KW-0808">Transferase</keyword>
<feature type="domain" description="Starch synthase catalytic" evidence="9">
    <location>
        <begin position="2"/>
        <end position="238"/>
    </location>
</feature>
<dbReference type="PANTHER" id="PTHR45825">
    <property type="entry name" value="GRANULE-BOUND STARCH SYNTHASE 1, CHLOROPLASTIC/AMYLOPLASTIC"/>
    <property type="match status" value="1"/>
</dbReference>
<dbReference type="Pfam" id="PF00534">
    <property type="entry name" value="Glycos_transf_1"/>
    <property type="match status" value="1"/>
</dbReference>
<evidence type="ECO:0000256" key="3">
    <source>
        <dbReference type="ARBA" id="ARBA00010281"/>
    </source>
</evidence>
<comment type="pathway">
    <text evidence="7">Glycan biosynthesis; glycogen biosynthesis.</text>
</comment>
<organism evidence="10 11">
    <name type="scientific">Halalkalibacter kiskunsagensis</name>
    <dbReference type="NCBI Taxonomy" id="1548599"/>
    <lineage>
        <taxon>Bacteria</taxon>
        <taxon>Bacillati</taxon>
        <taxon>Bacillota</taxon>
        <taxon>Bacilli</taxon>
        <taxon>Bacillales</taxon>
        <taxon>Bacillaceae</taxon>
        <taxon>Halalkalibacter</taxon>
    </lineage>
</organism>
<dbReference type="InterPro" id="IPR013534">
    <property type="entry name" value="Starch_synth_cat_dom"/>
</dbReference>
<evidence type="ECO:0000313" key="10">
    <source>
        <dbReference type="EMBL" id="MFC0471350.1"/>
    </source>
</evidence>
<reference evidence="10 11" key="1">
    <citation type="submission" date="2024-09" db="EMBL/GenBank/DDBJ databases">
        <authorList>
            <person name="Sun Q."/>
            <person name="Mori K."/>
        </authorList>
    </citation>
    <scope>NUCLEOTIDE SEQUENCE [LARGE SCALE GENOMIC DNA]</scope>
    <source>
        <strain evidence="10 11">NCAIM B.02610</strain>
    </source>
</reference>
<dbReference type="HAMAP" id="MF_00484">
    <property type="entry name" value="Glycogen_synth"/>
    <property type="match status" value="1"/>
</dbReference>
<keyword evidence="6 7" id="KW-0320">Glycogen biosynthesis</keyword>
<comment type="caution">
    <text evidence="10">The sequence shown here is derived from an EMBL/GenBank/DDBJ whole genome shotgun (WGS) entry which is preliminary data.</text>
</comment>
<dbReference type="SUPFAM" id="SSF53756">
    <property type="entry name" value="UDP-Glycosyltransferase/glycogen phosphorylase"/>
    <property type="match status" value="1"/>
</dbReference>
<dbReference type="NCBIfam" id="NF001899">
    <property type="entry name" value="PRK00654.1-2"/>
    <property type="match status" value="1"/>
</dbReference>
<sequence>MNVLFTASEAVPFLKTGGLADVIGALPKELKKQGVNAQVILPKYGNIPKQLKEKMVHKTSITVPVGWRNQFCGIEYLEYDGIAFYFIDNEYYFRRGDGVYGFYDDGERYAYFCRAVLEAMPYLSEKPDIIHCHDWQTGMISVLMKAHFRDHPYYQGIKTMFTIHNLRYQGVFPKGILHDLLDLSELYYYPDGLEFYGNVSFMKAGLVYSDIVTTVSPTYAQEIQMPDYGERLDGLLRKRSHELKGIVNGVDYALYNPETDPYLFSNYTKYSYEEKRMNKLGLQEKVGLPVDDMKPLIAVITRLTDQKGIDLILHVLQDILVLDLQLIILGTGEREYENSLKEAAWQSPNKCSVHIYFDEGLARQIYAASDLFLMPSQFEPCGISQLLALRYGSLPIVRETGGLKDTVQRYNQNTKEGAGFSFTNYDAHDMLYTIKQAVELYHQDKDTWSDLVWKAMSKDFSWTASAKEYKEVYRSLMNLPPLS</sequence>
<evidence type="ECO:0000256" key="4">
    <source>
        <dbReference type="ARBA" id="ARBA00022676"/>
    </source>
</evidence>
<evidence type="ECO:0000256" key="1">
    <source>
        <dbReference type="ARBA" id="ARBA00001478"/>
    </source>
</evidence>
<dbReference type="EMBL" id="JBHLUX010000032">
    <property type="protein sequence ID" value="MFC0471350.1"/>
    <property type="molecule type" value="Genomic_DNA"/>
</dbReference>
<comment type="similarity">
    <text evidence="3 7">Belongs to the glycosyltransferase 1 family. Bacterial/plant glycogen synthase subfamily.</text>
</comment>
<dbReference type="Proteomes" id="UP001589838">
    <property type="component" value="Unassembled WGS sequence"/>
</dbReference>
<dbReference type="NCBIfam" id="TIGR02095">
    <property type="entry name" value="glgA"/>
    <property type="match status" value="1"/>
</dbReference>
<dbReference type="EC" id="2.4.1.21" evidence="7"/>
<dbReference type="Gene3D" id="3.40.50.2000">
    <property type="entry name" value="Glycogen Phosphorylase B"/>
    <property type="match status" value="2"/>
</dbReference>
<dbReference type="CDD" id="cd03791">
    <property type="entry name" value="GT5_Glycogen_synthase_DULL1-like"/>
    <property type="match status" value="1"/>
</dbReference>
<evidence type="ECO:0000256" key="6">
    <source>
        <dbReference type="ARBA" id="ARBA00023056"/>
    </source>
</evidence>
<dbReference type="InterPro" id="IPR011835">
    <property type="entry name" value="GS/SS"/>
</dbReference>
<proteinExistence type="inferred from homology"/>
<accession>A0ABV6KE70</accession>
<comment type="catalytic activity">
    <reaction evidence="1 7">
        <text>[(1-&gt;4)-alpha-D-glucosyl](n) + ADP-alpha-D-glucose = [(1-&gt;4)-alpha-D-glucosyl](n+1) + ADP + H(+)</text>
        <dbReference type="Rhea" id="RHEA:18189"/>
        <dbReference type="Rhea" id="RHEA-COMP:9584"/>
        <dbReference type="Rhea" id="RHEA-COMP:9587"/>
        <dbReference type="ChEBI" id="CHEBI:15378"/>
        <dbReference type="ChEBI" id="CHEBI:15444"/>
        <dbReference type="ChEBI" id="CHEBI:57498"/>
        <dbReference type="ChEBI" id="CHEBI:456216"/>
        <dbReference type="EC" id="2.4.1.21"/>
    </reaction>
</comment>
<gene>
    <name evidence="7 10" type="primary">glgA</name>
    <name evidence="10" type="ORF">ACFFHM_12840</name>
</gene>
<evidence type="ECO:0000256" key="5">
    <source>
        <dbReference type="ARBA" id="ARBA00022679"/>
    </source>
</evidence>
<dbReference type="PANTHER" id="PTHR45825:SF11">
    <property type="entry name" value="ALPHA AMYLASE DOMAIN-CONTAINING PROTEIN"/>
    <property type="match status" value="1"/>
</dbReference>
<feature type="domain" description="Glycosyl transferase family 1" evidence="8">
    <location>
        <begin position="288"/>
        <end position="441"/>
    </location>
</feature>
<comment type="function">
    <text evidence="2 7">Synthesizes alpha-1,4-glucan chains using ADP-glucose.</text>
</comment>
<keyword evidence="11" id="KW-1185">Reference proteome</keyword>
<evidence type="ECO:0000256" key="2">
    <source>
        <dbReference type="ARBA" id="ARBA00002764"/>
    </source>
</evidence>
<keyword evidence="4 7" id="KW-0328">Glycosyltransferase</keyword>
<dbReference type="Pfam" id="PF08323">
    <property type="entry name" value="Glyco_transf_5"/>
    <property type="match status" value="1"/>
</dbReference>
<dbReference type="InterPro" id="IPR001296">
    <property type="entry name" value="Glyco_trans_1"/>
</dbReference>
<evidence type="ECO:0000259" key="8">
    <source>
        <dbReference type="Pfam" id="PF00534"/>
    </source>
</evidence>
<name>A0ABV6KE70_9BACI</name>
<evidence type="ECO:0000313" key="11">
    <source>
        <dbReference type="Proteomes" id="UP001589838"/>
    </source>
</evidence>
<dbReference type="RefSeq" id="WP_335963948.1">
    <property type="nucleotide sequence ID" value="NZ_JAXBLX010000070.1"/>
</dbReference>
<feature type="binding site" evidence="7">
    <location>
        <position position="15"/>
    </location>
    <ligand>
        <name>ADP-alpha-D-glucose</name>
        <dbReference type="ChEBI" id="CHEBI:57498"/>
    </ligand>
</feature>
<dbReference type="NCBIfam" id="NF001898">
    <property type="entry name" value="PRK00654.1-1"/>
    <property type="match status" value="1"/>
</dbReference>
<evidence type="ECO:0000259" key="9">
    <source>
        <dbReference type="Pfam" id="PF08323"/>
    </source>
</evidence>
<protein>
    <recommendedName>
        <fullName evidence="7">Glycogen synthase</fullName>
        <ecNumber evidence="7">2.4.1.21</ecNumber>
    </recommendedName>
    <alternativeName>
        <fullName evidence="7">Starch [bacterial glycogen] synthase</fullName>
    </alternativeName>
</protein>